<keyword evidence="2" id="KW-0328">Glycosyltransferase</keyword>
<dbReference type="SUPFAM" id="SSF53756">
    <property type="entry name" value="UDP-Glycosyltransferase/glycogen phosphorylase"/>
    <property type="match status" value="1"/>
</dbReference>
<evidence type="ECO:0000313" key="7">
    <source>
        <dbReference type="Proteomes" id="UP000539111"/>
    </source>
</evidence>
<dbReference type="GO" id="GO:1901137">
    <property type="term" value="P:carbohydrate derivative biosynthetic process"/>
    <property type="evidence" value="ECO:0007669"/>
    <property type="project" value="UniProtKB-ARBA"/>
</dbReference>
<sequence>MATPGPSGLRILIGAETYAPEINGAARFTERLATGLAAHGHSVHVVVPSATGTPSETVADGVTVHRVRSHRWYPHPTWQICYPWEAAPDAKAVIDRLKPDVVHVQAHFVLGRYLIHYAHKQRIPLIATNHFMPANVRPYVRAPRPVLDALEWWAWRDMRKLFERAEAITTPTQLAADLLTEHGFTHEIRAISCGIDLAEFSARQLAAGDARAHPSPTVLFVGRLAEEKHADQIIRALAVLPSELGVRAEFVGSGEQQPALENLAREAGVSDRVAFLGKISDDNLHKAYQRCTMFCMPGTAELQSIVTLEAMSSGKPVIVADAVALPHLVREGWNGYLFTPGDIDDLAEKIRRVATLDPGEYAAMSGAARAMAMTHDIDFTLKNFEEIYSLACSR</sequence>
<evidence type="ECO:0000259" key="5">
    <source>
        <dbReference type="Pfam" id="PF13439"/>
    </source>
</evidence>
<organism evidence="6 7">
    <name type="scientific">Spelaeicoccus albus</name>
    <dbReference type="NCBI Taxonomy" id="1280376"/>
    <lineage>
        <taxon>Bacteria</taxon>
        <taxon>Bacillati</taxon>
        <taxon>Actinomycetota</taxon>
        <taxon>Actinomycetes</taxon>
        <taxon>Micrococcales</taxon>
        <taxon>Brevibacteriaceae</taxon>
        <taxon>Spelaeicoccus</taxon>
    </lineage>
</organism>
<keyword evidence="7" id="KW-1185">Reference proteome</keyword>
<dbReference type="GO" id="GO:0016757">
    <property type="term" value="F:glycosyltransferase activity"/>
    <property type="evidence" value="ECO:0007669"/>
    <property type="project" value="UniProtKB-KW"/>
</dbReference>
<dbReference type="PANTHER" id="PTHR45947:SF3">
    <property type="entry name" value="SULFOQUINOVOSYL TRANSFERASE SQD2"/>
    <property type="match status" value="1"/>
</dbReference>
<dbReference type="InterPro" id="IPR050194">
    <property type="entry name" value="Glycosyltransferase_grp1"/>
</dbReference>
<evidence type="ECO:0000256" key="2">
    <source>
        <dbReference type="ARBA" id="ARBA00022676"/>
    </source>
</evidence>
<dbReference type="EMBL" id="JACBZP010000001">
    <property type="protein sequence ID" value="NYI68213.1"/>
    <property type="molecule type" value="Genomic_DNA"/>
</dbReference>
<name>A0A7Z0D3M0_9MICO</name>
<dbReference type="InterPro" id="IPR001296">
    <property type="entry name" value="Glyco_trans_1"/>
</dbReference>
<dbReference type="PANTHER" id="PTHR45947">
    <property type="entry name" value="SULFOQUINOVOSYL TRANSFERASE SQD2"/>
    <property type="match status" value="1"/>
</dbReference>
<feature type="domain" description="Glycosyl transferase family 1" evidence="4">
    <location>
        <begin position="213"/>
        <end position="369"/>
    </location>
</feature>
<dbReference type="Proteomes" id="UP000539111">
    <property type="component" value="Unassembled WGS sequence"/>
</dbReference>
<dbReference type="RefSeq" id="WP_179428592.1">
    <property type="nucleotide sequence ID" value="NZ_JACBZP010000001.1"/>
</dbReference>
<evidence type="ECO:0000313" key="6">
    <source>
        <dbReference type="EMBL" id="NYI68213.1"/>
    </source>
</evidence>
<accession>A0A7Z0D3M0</accession>
<protein>
    <recommendedName>
        <fullName evidence="1">D-inositol 3-phosphate glycosyltransferase</fullName>
    </recommendedName>
</protein>
<dbReference type="AlphaFoldDB" id="A0A7Z0D3M0"/>
<proteinExistence type="predicted"/>
<dbReference type="InterPro" id="IPR028098">
    <property type="entry name" value="Glyco_trans_4-like_N"/>
</dbReference>
<dbReference type="Gene3D" id="3.40.50.2000">
    <property type="entry name" value="Glycogen Phosphorylase B"/>
    <property type="match status" value="2"/>
</dbReference>
<dbReference type="Pfam" id="PF00534">
    <property type="entry name" value="Glycos_transf_1"/>
    <property type="match status" value="1"/>
</dbReference>
<evidence type="ECO:0000256" key="1">
    <source>
        <dbReference type="ARBA" id="ARBA00021292"/>
    </source>
</evidence>
<gene>
    <name evidence="6" type="ORF">BJY26_002519</name>
</gene>
<dbReference type="Pfam" id="PF13439">
    <property type="entry name" value="Glyco_transf_4"/>
    <property type="match status" value="1"/>
</dbReference>
<comment type="caution">
    <text evidence="6">The sequence shown here is derived from an EMBL/GenBank/DDBJ whole genome shotgun (WGS) entry which is preliminary data.</text>
</comment>
<keyword evidence="3 6" id="KW-0808">Transferase</keyword>
<evidence type="ECO:0000256" key="3">
    <source>
        <dbReference type="ARBA" id="ARBA00022679"/>
    </source>
</evidence>
<evidence type="ECO:0000259" key="4">
    <source>
        <dbReference type="Pfam" id="PF00534"/>
    </source>
</evidence>
<feature type="domain" description="Glycosyltransferase subfamily 4-like N-terminal" evidence="5">
    <location>
        <begin position="22"/>
        <end position="198"/>
    </location>
</feature>
<reference evidence="6 7" key="1">
    <citation type="submission" date="2020-07" db="EMBL/GenBank/DDBJ databases">
        <title>Sequencing the genomes of 1000 actinobacteria strains.</title>
        <authorList>
            <person name="Klenk H.-P."/>
        </authorList>
    </citation>
    <scope>NUCLEOTIDE SEQUENCE [LARGE SCALE GENOMIC DNA]</scope>
    <source>
        <strain evidence="6 7">DSM 26341</strain>
    </source>
</reference>